<comment type="similarity">
    <text evidence="1 7">Belongs to the glycosyl hydrolase 10 (cellulase F) family.</text>
</comment>
<dbReference type="Proteomes" id="UP000275078">
    <property type="component" value="Unassembled WGS sequence"/>
</dbReference>
<keyword evidence="4 7" id="KW-0326">Glycosidase</keyword>
<dbReference type="PANTHER" id="PTHR31490:SF76">
    <property type="entry name" value="ENDO-1,4-BETA-XYLANASE C"/>
    <property type="match status" value="1"/>
</dbReference>
<sequence length="332" mass="37190">MKFSSTLLFMLTPAMVMGLLDQKMKAKGKRYFGTALDAWHLSGSDQSNIKMIAGADFGAITHENSLKWDAVQPQQGNYQFGNADAVVNWATSNNRLLRGHTLVWHSQLPQWVHNINSASQLTQVIQNHINTVMGRYRGRIYAWDVVNEVFEENGTFRNSVFYRLLGENFIDIAFRAARNADPNAKLYINDYNLDGPGPKIDAMIALIGRLRSRGVPIDGVGTQAHLILGQVGGVQSQLQRLAGTGLDVAITELDIRIQTPVTAQKLDQQYSDYQTVTRACLNVPRCVGISVWGISDKHSWVDSTFPSYDAPLLWDDWFNRKNAYWGVDNALN</sequence>
<keyword evidence="11" id="KW-1185">Reference proteome</keyword>
<evidence type="ECO:0000256" key="6">
    <source>
        <dbReference type="PROSITE-ProRule" id="PRU10061"/>
    </source>
</evidence>
<keyword evidence="3 7" id="KW-0119">Carbohydrate metabolism</keyword>
<feature type="domain" description="GH10" evidence="9">
    <location>
        <begin position="43"/>
        <end position="330"/>
    </location>
</feature>
<name>A0A3N4I9Q9_ASCIM</name>
<feature type="active site" description="Nucleophile" evidence="6">
    <location>
        <position position="252"/>
    </location>
</feature>
<evidence type="ECO:0000256" key="7">
    <source>
        <dbReference type="RuleBase" id="RU361174"/>
    </source>
</evidence>
<dbReference type="GO" id="GO:0031176">
    <property type="term" value="F:endo-1,4-beta-xylanase activity"/>
    <property type="evidence" value="ECO:0007669"/>
    <property type="project" value="UniProtKB-EC"/>
</dbReference>
<feature type="chain" id="PRO_5018286422" description="Beta-xylanase" evidence="8">
    <location>
        <begin position="19"/>
        <end position="332"/>
    </location>
</feature>
<dbReference type="GO" id="GO:0000272">
    <property type="term" value="P:polysaccharide catabolic process"/>
    <property type="evidence" value="ECO:0007669"/>
    <property type="project" value="UniProtKB-KW"/>
</dbReference>
<dbReference type="PROSITE" id="PS51760">
    <property type="entry name" value="GH10_2"/>
    <property type="match status" value="1"/>
</dbReference>
<dbReference type="EC" id="3.2.1.8" evidence="7"/>
<evidence type="ECO:0000256" key="3">
    <source>
        <dbReference type="ARBA" id="ARBA00023277"/>
    </source>
</evidence>
<comment type="catalytic activity">
    <reaction evidence="7">
        <text>Endohydrolysis of (1-&gt;4)-beta-D-xylosidic linkages in xylans.</text>
        <dbReference type="EC" id="3.2.1.8"/>
    </reaction>
</comment>
<dbReference type="PRINTS" id="PR00134">
    <property type="entry name" value="GLHYDRLASE10"/>
</dbReference>
<dbReference type="InterPro" id="IPR017853">
    <property type="entry name" value="GH"/>
</dbReference>
<organism evidence="10 11">
    <name type="scientific">Ascobolus immersus RN42</name>
    <dbReference type="NCBI Taxonomy" id="1160509"/>
    <lineage>
        <taxon>Eukaryota</taxon>
        <taxon>Fungi</taxon>
        <taxon>Dikarya</taxon>
        <taxon>Ascomycota</taxon>
        <taxon>Pezizomycotina</taxon>
        <taxon>Pezizomycetes</taxon>
        <taxon>Pezizales</taxon>
        <taxon>Ascobolaceae</taxon>
        <taxon>Ascobolus</taxon>
    </lineage>
</organism>
<gene>
    <name evidence="10" type="ORF">BJ508DRAFT_362307</name>
</gene>
<dbReference type="SMART" id="SM00633">
    <property type="entry name" value="Glyco_10"/>
    <property type="match status" value="1"/>
</dbReference>
<dbReference type="InterPro" id="IPR031158">
    <property type="entry name" value="GH10_AS"/>
</dbReference>
<evidence type="ECO:0000256" key="2">
    <source>
        <dbReference type="ARBA" id="ARBA00022801"/>
    </source>
</evidence>
<dbReference type="PROSITE" id="PS00591">
    <property type="entry name" value="GH10_1"/>
    <property type="match status" value="1"/>
</dbReference>
<evidence type="ECO:0000256" key="8">
    <source>
        <dbReference type="SAM" id="SignalP"/>
    </source>
</evidence>
<dbReference type="EMBL" id="ML119684">
    <property type="protein sequence ID" value="RPA80870.1"/>
    <property type="molecule type" value="Genomic_DNA"/>
</dbReference>
<dbReference type="PANTHER" id="PTHR31490">
    <property type="entry name" value="GLYCOSYL HYDROLASE"/>
    <property type="match status" value="1"/>
</dbReference>
<proteinExistence type="inferred from homology"/>
<accession>A0A3N4I9Q9</accession>
<evidence type="ECO:0000313" key="11">
    <source>
        <dbReference type="Proteomes" id="UP000275078"/>
    </source>
</evidence>
<dbReference type="SUPFAM" id="SSF51445">
    <property type="entry name" value="(Trans)glycosidases"/>
    <property type="match status" value="1"/>
</dbReference>
<keyword evidence="2 7" id="KW-0378">Hydrolase</keyword>
<evidence type="ECO:0000259" key="9">
    <source>
        <dbReference type="PROSITE" id="PS51760"/>
    </source>
</evidence>
<protein>
    <recommendedName>
        <fullName evidence="7">Beta-xylanase</fullName>
        <ecNumber evidence="7">3.2.1.8</ecNumber>
    </recommendedName>
</protein>
<evidence type="ECO:0000256" key="1">
    <source>
        <dbReference type="ARBA" id="ARBA00007495"/>
    </source>
</evidence>
<dbReference type="OrthoDB" id="3055998at2759"/>
<dbReference type="Gene3D" id="3.20.20.80">
    <property type="entry name" value="Glycosidases"/>
    <property type="match status" value="1"/>
</dbReference>
<dbReference type="STRING" id="1160509.A0A3N4I9Q9"/>
<evidence type="ECO:0000256" key="5">
    <source>
        <dbReference type="ARBA" id="ARBA00023326"/>
    </source>
</evidence>
<keyword evidence="8" id="KW-0732">Signal</keyword>
<feature type="signal peptide" evidence="8">
    <location>
        <begin position="1"/>
        <end position="18"/>
    </location>
</feature>
<dbReference type="AlphaFoldDB" id="A0A3N4I9Q9"/>
<dbReference type="InterPro" id="IPR001000">
    <property type="entry name" value="GH10_dom"/>
</dbReference>
<evidence type="ECO:0000256" key="4">
    <source>
        <dbReference type="ARBA" id="ARBA00023295"/>
    </source>
</evidence>
<keyword evidence="5 7" id="KW-0624">Polysaccharide degradation</keyword>
<evidence type="ECO:0000313" key="10">
    <source>
        <dbReference type="EMBL" id="RPA80870.1"/>
    </source>
</evidence>
<dbReference type="InterPro" id="IPR044846">
    <property type="entry name" value="GH10"/>
</dbReference>
<dbReference type="Pfam" id="PF00331">
    <property type="entry name" value="Glyco_hydro_10"/>
    <property type="match status" value="1"/>
</dbReference>
<reference evidence="10 11" key="1">
    <citation type="journal article" date="2018" name="Nat. Ecol. Evol.">
        <title>Pezizomycetes genomes reveal the molecular basis of ectomycorrhizal truffle lifestyle.</title>
        <authorList>
            <person name="Murat C."/>
            <person name="Payen T."/>
            <person name="Noel B."/>
            <person name="Kuo A."/>
            <person name="Morin E."/>
            <person name="Chen J."/>
            <person name="Kohler A."/>
            <person name="Krizsan K."/>
            <person name="Balestrini R."/>
            <person name="Da Silva C."/>
            <person name="Montanini B."/>
            <person name="Hainaut M."/>
            <person name="Levati E."/>
            <person name="Barry K.W."/>
            <person name="Belfiori B."/>
            <person name="Cichocki N."/>
            <person name="Clum A."/>
            <person name="Dockter R.B."/>
            <person name="Fauchery L."/>
            <person name="Guy J."/>
            <person name="Iotti M."/>
            <person name="Le Tacon F."/>
            <person name="Lindquist E.A."/>
            <person name="Lipzen A."/>
            <person name="Malagnac F."/>
            <person name="Mello A."/>
            <person name="Molinier V."/>
            <person name="Miyauchi S."/>
            <person name="Poulain J."/>
            <person name="Riccioni C."/>
            <person name="Rubini A."/>
            <person name="Sitrit Y."/>
            <person name="Splivallo R."/>
            <person name="Traeger S."/>
            <person name="Wang M."/>
            <person name="Zifcakova L."/>
            <person name="Wipf D."/>
            <person name="Zambonelli A."/>
            <person name="Paolocci F."/>
            <person name="Nowrousian M."/>
            <person name="Ottonello S."/>
            <person name="Baldrian P."/>
            <person name="Spatafora J.W."/>
            <person name="Henrissat B."/>
            <person name="Nagy L.G."/>
            <person name="Aury J.M."/>
            <person name="Wincker P."/>
            <person name="Grigoriev I.V."/>
            <person name="Bonfante P."/>
            <person name="Martin F.M."/>
        </authorList>
    </citation>
    <scope>NUCLEOTIDE SEQUENCE [LARGE SCALE GENOMIC DNA]</scope>
    <source>
        <strain evidence="10 11">RN42</strain>
    </source>
</reference>